<dbReference type="Proteomes" id="UP000295117">
    <property type="component" value="Unassembled WGS sequence"/>
</dbReference>
<sequence length="292" mass="31042">MFHNVPRHLLVSPAENVGRAAVRQNVQMRKPLIATIAAVCALAIAATGTDFGFAIYAEYRLSRTLRAEANLSSDPSVAILVFPFIPQALAHRYKEVEIKAHGVDHAETGKATLEGTLHGIDISKASWLIRPDSPLRVDRVESRIIIDSNHLGRFMGINDLAVEPPPKEQNDATGGTTESGISTGTGLLFTGTPKTGEFQHKVTVSVDVSVGGPDKTDLQFVATSVVTGPGTADRDVPEDQQAGVFGAFTKVVPQQKLPFAIEPTTVGARGSDVIIEGIAKGVTISLDAFKQS</sequence>
<feature type="transmembrane region" description="Helical" evidence="2">
    <location>
        <begin position="32"/>
        <end position="56"/>
    </location>
</feature>
<gene>
    <name evidence="3" type="ORF">DE4585_04706</name>
</gene>
<proteinExistence type="predicted"/>
<keyword evidence="2" id="KW-0472">Membrane</keyword>
<dbReference type="EMBL" id="PECH01000010">
    <property type="protein sequence ID" value="TDZ77318.1"/>
    <property type="molecule type" value="Genomic_DNA"/>
</dbReference>
<dbReference type="InterPro" id="IPR021373">
    <property type="entry name" value="DUF2993"/>
</dbReference>
<dbReference type="AlphaFoldDB" id="A0A4R8RTR7"/>
<comment type="caution">
    <text evidence="3">The sequence shown here is derived from an EMBL/GenBank/DDBJ whole genome shotgun (WGS) entry which is preliminary data.</text>
</comment>
<organism evidence="3 4">
    <name type="scientific">Mycobacteroides salmoniphilum</name>
    <dbReference type="NCBI Taxonomy" id="404941"/>
    <lineage>
        <taxon>Bacteria</taxon>
        <taxon>Bacillati</taxon>
        <taxon>Actinomycetota</taxon>
        <taxon>Actinomycetes</taxon>
        <taxon>Mycobacteriales</taxon>
        <taxon>Mycobacteriaceae</taxon>
        <taxon>Mycobacteroides</taxon>
    </lineage>
</organism>
<feature type="compositionally biased region" description="Low complexity" evidence="1">
    <location>
        <begin position="173"/>
        <end position="184"/>
    </location>
</feature>
<reference evidence="3 4" key="1">
    <citation type="journal article" date="2019" name="Sci. Rep.">
        <title>Extended insight into the Mycobacterium chelonae-abscessus complex through whole genome sequencing of Mycobacterium salmoniphilum outbreak and Mycobacterium salmoniphilum-like strains.</title>
        <authorList>
            <person name="Behra P.R.K."/>
            <person name="Das S."/>
            <person name="Pettersson B.M.F."/>
            <person name="Shirreff L."/>
            <person name="DuCote T."/>
            <person name="Jacobsson K.G."/>
            <person name="Ennis D.G."/>
            <person name="Kirsebom L.A."/>
        </authorList>
    </citation>
    <scope>NUCLEOTIDE SEQUENCE [LARGE SCALE GENOMIC DNA]</scope>
    <source>
        <strain evidence="3 4">DE 4585</strain>
    </source>
</reference>
<evidence type="ECO:0000313" key="3">
    <source>
        <dbReference type="EMBL" id="TDZ77318.1"/>
    </source>
</evidence>
<evidence type="ECO:0000313" key="4">
    <source>
        <dbReference type="Proteomes" id="UP000295117"/>
    </source>
</evidence>
<evidence type="ECO:0000256" key="2">
    <source>
        <dbReference type="SAM" id="Phobius"/>
    </source>
</evidence>
<dbReference type="NCBIfam" id="NF038021">
    <property type="entry name" value="mannan_LmeA"/>
    <property type="match status" value="1"/>
</dbReference>
<name>A0A4R8RTR7_9MYCO</name>
<keyword evidence="2" id="KW-1133">Transmembrane helix</keyword>
<evidence type="ECO:0008006" key="5">
    <source>
        <dbReference type="Google" id="ProtNLM"/>
    </source>
</evidence>
<protein>
    <recommendedName>
        <fullName evidence="5">DUF2993 domain-containing protein</fullName>
    </recommendedName>
</protein>
<accession>A0A4R8RTR7</accession>
<feature type="region of interest" description="Disordered" evidence="1">
    <location>
        <begin position="163"/>
        <end position="184"/>
    </location>
</feature>
<evidence type="ECO:0000256" key="1">
    <source>
        <dbReference type="SAM" id="MobiDB-lite"/>
    </source>
</evidence>
<keyword evidence="2" id="KW-0812">Transmembrane</keyword>
<dbReference type="Pfam" id="PF11209">
    <property type="entry name" value="LmeA"/>
    <property type="match status" value="1"/>
</dbReference>